<feature type="transmembrane region" description="Helical" evidence="6">
    <location>
        <begin position="207"/>
        <end position="228"/>
    </location>
</feature>
<evidence type="ECO:0000256" key="4">
    <source>
        <dbReference type="ARBA" id="ARBA00023136"/>
    </source>
</evidence>
<dbReference type="InterPro" id="IPR036259">
    <property type="entry name" value="MFS_trans_sf"/>
</dbReference>
<evidence type="ECO:0000256" key="6">
    <source>
        <dbReference type="SAM" id="Phobius"/>
    </source>
</evidence>
<keyword evidence="2 6" id="KW-0812">Transmembrane</keyword>
<evidence type="ECO:0000313" key="9">
    <source>
        <dbReference type="Proteomes" id="UP000616499"/>
    </source>
</evidence>
<feature type="transmembrane region" description="Helical" evidence="6">
    <location>
        <begin position="180"/>
        <end position="201"/>
    </location>
</feature>
<feature type="transmembrane region" description="Helical" evidence="6">
    <location>
        <begin position="279"/>
        <end position="297"/>
    </location>
</feature>
<feature type="transmembrane region" description="Helical" evidence="6">
    <location>
        <begin position="89"/>
        <end position="108"/>
    </location>
</feature>
<dbReference type="CDD" id="cd17319">
    <property type="entry name" value="MFS_ExuT_GudP_like"/>
    <property type="match status" value="1"/>
</dbReference>
<dbReference type="NCBIfam" id="TIGR00893">
    <property type="entry name" value="2A0114"/>
    <property type="match status" value="1"/>
</dbReference>
<feature type="transmembrane region" description="Helical" evidence="6">
    <location>
        <begin position="438"/>
        <end position="459"/>
    </location>
</feature>
<dbReference type="InterPro" id="IPR011701">
    <property type="entry name" value="MFS"/>
</dbReference>
<gene>
    <name evidence="8" type="ORF">GCM10009425_23610</name>
</gene>
<feature type="transmembrane region" description="Helical" evidence="6">
    <location>
        <begin position="376"/>
        <end position="401"/>
    </location>
</feature>
<dbReference type="EMBL" id="BMNW01000004">
    <property type="protein sequence ID" value="GGM11860.1"/>
    <property type="molecule type" value="Genomic_DNA"/>
</dbReference>
<dbReference type="InterPro" id="IPR000849">
    <property type="entry name" value="Sugar_P_transporter"/>
</dbReference>
<feature type="transmembrane region" description="Helical" evidence="6">
    <location>
        <begin position="413"/>
        <end position="432"/>
    </location>
</feature>
<dbReference type="Pfam" id="PF07690">
    <property type="entry name" value="MFS_1"/>
    <property type="match status" value="1"/>
</dbReference>
<feature type="transmembrane region" description="Helical" evidence="6">
    <location>
        <begin position="317"/>
        <end position="341"/>
    </location>
</feature>
<evidence type="ECO:0000256" key="5">
    <source>
        <dbReference type="ARBA" id="ARBA00038514"/>
    </source>
</evidence>
<keyword evidence="9" id="KW-1185">Reference proteome</keyword>
<organism evidence="8 9">
    <name type="scientific">Pseudomonas asuensis</name>
    <dbReference type="NCBI Taxonomy" id="1825787"/>
    <lineage>
        <taxon>Bacteria</taxon>
        <taxon>Pseudomonadati</taxon>
        <taxon>Pseudomonadota</taxon>
        <taxon>Gammaproteobacteria</taxon>
        <taxon>Pseudomonadales</taxon>
        <taxon>Pseudomonadaceae</taxon>
        <taxon>Pseudomonas</taxon>
    </lineage>
</organism>
<evidence type="ECO:0000256" key="3">
    <source>
        <dbReference type="ARBA" id="ARBA00022989"/>
    </source>
</evidence>
<protein>
    <submittedName>
        <fullName evidence="8">MFS transporter</fullName>
    </submittedName>
</protein>
<keyword evidence="3 6" id="KW-1133">Transmembrane helix</keyword>
<dbReference type="InterPro" id="IPR020846">
    <property type="entry name" value="MFS_dom"/>
</dbReference>
<evidence type="ECO:0000259" key="7">
    <source>
        <dbReference type="PROSITE" id="PS50850"/>
    </source>
</evidence>
<evidence type="ECO:0000313" key="8">
    <source>
        <dbReference type="EMBL" id="GGM11860.1"/>
    </source>
</evidence>
<dbReference type="PROSITE" id="PS50850">
    <property type="entry name" value="MFS"/>
    <property type="match status" value="1"/>
</dbReference>
<evidence type="ECO:0000256" key="2">
    <source>
        <dbReference type="ARBA" id="ARBA00022692"/>
    </source>
</evidence>
<dbReference type="PIRSF" id="PIRSF002808">
    <property type="entry name" value="Hexose_phosphate_transp"/>
    <property type="match status" value="1"/>
</dbReference>
<dbReference type="InterPro" id="IPR050382">
    <property type="entry name" value="MFS_Na/Anion_cotransporter"/>
</dbReference>
<proteinExistence type="inferred from homology"/>
<dbReference type="Gene3D" id="1.20.1250.20">
    <property type="entry name" value="MFS general substrate transporter like domains"/>
    <property type="match status" value="2"/>
</dbReference>
<comment type="caution">
    <text evidence="8">The sequence shown here is derived from an EMBL/GenBank/DDBJ whole genome shotgun (WGS) entry which is preliminary data.</text>
</comment>
<dbReference type="PANTHER" id="PTHR11662">
    <property type="entry name" value="SOLUTE CARRIER FAMILY 17"/>
    <property type="match status" value="1"/>
</dbReference>
<name>A0ABQ2GSZ9_9PSED</name>
<evidence type="ECO:0000256" key="1">
    <source>
        <dbReference type="ARBA" id="ARBA00004141"/>
    </source>
</evidence>
<feature type="domain" description="Major facilitator superfamily (MFS) profile" evidence="7">
    <location>
        <begin position="55"/>
        <end position="464"/>
    </location>
</feature>
<feature type="transmembrane region" description="Helical" evidence="6">
    <location>
        <begin position="51"/>
        <end position="68"/>
    </location>
</feature>
<keyword evidence="4 6" id="KW-0472">Membrane</keyword>
<feature type="transmembrane region" description="Helical" evidence="6">
    <location>
        <begin position="353"/>
        <end position="370"/>
    </location>
</feature>
<sequence length="468" mass="50690">MQQATGGAPPVSHPVVYNKSKTGVTAMQHSSTRTAYSSIQAQAQAQPATRSRYFIMVLLFVTVVINYLDRSNLSIAAPHLAQDLNIDPVHMGLILSAFGWTYAAMQIPGGWLVDKVSPRVLYPIAIALWSLATIGLGFVGSFVGLVILRLAVGALEAPAYPINNRVVTTWFPEGERATAIGFYTSGQFVGLAFLTPVLIYLQQTFGWHMVFVVTGGVGIVWAVIWYLIYREPRDFKGANAAEVALIEQGGGLVDLEKKNQSRAAFRWADLWAVLNKRKLWGIYIGQFCLNSTLWFFLTWFPTYLVKYRGMDFIKAGFLASVPFLAAFLGVICSGLLSDWLVRRGVSLGMARKLPIISGLLISTCIIGANFVDTPALIIACMAIAFFGNGLASITWSMVSALAPARLLGLTGGMFNFIGNLASISVPIVVGLLVDGNNFAPAITYISITALVGALSYGLVVGKVERLEE</sequence>
<feature type="transmembrane region" description="Helical" evidence="6">
    <location>
        <begin position="120"/>
        <end position="148"/>
    </location>
</feature>
<dbReference type="SUPFAM" id="SSF103473">
    <property type="entry name" value="MFS general substrate transporter"/>
    <property type="match status" value="1"/>
</dbReference>
<comment type="subcellular location">
    <subcellularLocation>
        <location evidence="1">Membrane</location>
        <topology evidence="1">Multi-pass membrane protein</topology>
    </subcellularLocation>
</comment>
<reference evidence="9" key="1">
    <citation type="journal article" date="2019" name="Int. J. Syst. Evol. Microbiol.">
        <title>The Global Catalogue of Microorganisms (GCM) 10K type strain sequencing project: providing services to taxonomists for standard genome sequencing and annotation.</title>
        <authorList>
            <consortium name="The Broad Institute Genomics Platform"/>
            <consortium name="The Broad Institute Genome Sequencing Center for Infectious Disease"/>
            <person name="Wu L."/>
            <person name="Ma J."/>
        </authorList>
    </citation>
    <scope>NUCLEOTIDE SEQUENCE [LARGE SCALE GENOMIC DNA]</scope>
    <source>
        <strain evidence="9">JCM 13501</strain>
    </source>
</reference>
<dbReference type="Proteomes" id="UP000616499">
    <property type="component" value="Unassembled WGS sequence"/>
</dbReference>
<dbReference type="PANTHER" id="PTHR11662:SF333">
    <property type="entry name" value="D-GALACTONATE TRANSPORTER"/>
    <property type="match status" value="1"/>
</dbReference>
<comment type="similarity">
    <text evidence="5">Belongs to the major facilitator superfamily. Phthalate permease family.</text>
</comment>
<accession>A0ABQ2GSZ9</accession>